<organism evidence="14 15">
    <name type="scientific">Novosphingobium pentaromativorans US6-1</name>
    <dbReference type="NCBI Taxonomy" id="1088721"/>
    <lineage>
        <taxon>Bacteria</taxon>
        <taxon>Pseudomonadati</taxon>
        <taxon>Pseudomonadota</taxon>
        <taxon>Alphaproteobacteria</taxon>
        <taxon>Sphingomonadales</taxon>
        <taxon>Sphingomonadaceae</taxon>
        <taxon>Novosphingobium</taxon>
    </lineage>
</organism>
<feature type="transmembrane region" description="Helical" evidence="12">
    <location>
        <begin position="767"/>
        <end position="790"/>
    </location>
</feature>
<dbReference type="SUPFAM" id="SSF81653">
    <property type="entry name" value="Calcium ATPase, transduction domain A"/>
    <property type="match status" value="1"/>
</dbReference>
<evidence type="ECO:0000256" key="7">
    <source>
        <dbReference type="ARBA" id="ARBA00022840"/>
    </source>
</evidence>
<dbReference type="PANTHER" id="PTHR43294">
    <property type="entry name" value="SODIUM/POTASSIUM-TRANSPORTING ATPASE SUBUNIT ALPHA"/>
    <property type="match status" value="1"/>
</dbReference>
<feature type="transmembrane region" description="Helical" evidence="12">
    <location>
        <begin position="85"/>
        <end position="101"/>
    </location>
</feature>
<keyword evidence="11 12" id="KW-0472">Membrane</keyword>
<comment type="caution">
    <text evidence="14">The sequence shown here is derived from an EMBL/GenBank/DDBJ whole genome shotgun (WGS) entry which is preliminary data.</text>
</comment>
<reference evidence="14 15" key="1">
    <citation type="journal article" date="2012" name="J. Bacteriol.">
        <title>Genome sequence of benzo(a)pyrene-degrading bacterium Novosphingobium pentaromativorans US6-1.</title>
        <authorList>
            <person name="Luo Y.R."/>
            <person name="Kang S.G."/>
            <person name="Kim S.J."/>
            <person name="Kim M.R."/>
            <person name="Li N."/>
            <person name="Lee J.H."/>
            <person name="Kwon K.K."/>
        </authorList>
    </citation>
    <scope>NUCLEOTIDE SEQUENCE [LARGE SCALE GENOMIC DNA]</scope>
    <source>
        <strain evidence="14 15">US6-1</strain>
    </source>
</reference>
<dbReference type="SUPFAM" id="SSF81665">
    <property type="entry name" value="Calcium ATPase, transmembrane domain M"/>
    <property type="match status" value="1"/>
</dbReference>
<feature type="transmembrane region" description="Helical" evidence="12">
    <location>
        <begin position="276"/>
        <end position="301"/>
    </location>
</feature>
<feature type="transmembrane region" description="Helical" evidence="12">
    <location>
        <begin position="727"/>
        <end position="746"/>
    </location>
</feature>
<dbReference type="Pfam" id="PF00689">
    <property type="entry name" value="Cation_ATPase_C"/>
    <property type="match status" value="1"/>
</dbReference>
<comment type="subcellular location">
    <subcellularLocation>
        <location evidence="1">Cell membrane</location>
        <topology evidence="1">Multi-pass membrane protein</topology>
    </subcellularLocation>
</comment>
<evidence type="ECO:0000256" key="2">
    <source>
        <dbReference type="ARBA" id="ARBA00005675"/>
    </source>
</evidence>
<evidence type="ECO:0000256" key="8">
    <source>
        <dbReference type="ARBA" id="ARBA00022842"/>
    </source>
</evidence>
<dbReference type="AlphaFoldDB" id="G6E6W4"/>
<dbReference type="PATRIC" id="fig|1088721.3.peg.82"/>
<dbReference type="GO" id="GO:0005524">
    <property type="term" value="F:ATP binding"/>
    <property type="evidence" value="ECO:0007669"/>
    <property type="project" value="UniProtKB-KW"/>
</dbReference>
<dbReference type="GO" id="GO:0036376">
    <property type="term" value="P:sodium ion export across plasma membrane"/>
    <property type="evidence" value="ECO:0007669"/>
    <property type="project" value="TreeGrafter"/>
</dbReference>
<feature type="transmembrane region" description="Helical" evidence="12">
    <location>
        <begin position="837"/>
        <end position="856"/>
    </location>
</feature>
<evidence type="ECO:0000256" key="6">
    <source>
        <dbReference type="ARBA" id="ARBA00022741"/>
    </source>
</evidence>
<dbReference type="Pfam" id="PF00690">
    <property type="entry name" value="Cation_ATPase_N"/>
    <property type="match status" value="1"/>
</dbReference>
<dbReference type="InterPro" id="IPR059000">
    <property type="entry name" value="ATPase_P-type_domA"/>
</dbReference>
<feature type="transmembrane region" description="Helical" evidence="12">
    <location>
        <begin position="702"/>
        <end position="721"/>
    </location>
</feature>
<keyword evidence="15" id="KW-1185">Reference proteome</keyword>
<evidence type="ECO:0000256" key="12">
    <source>
        <dbReference type="SAM" id="Phobius"/>
    </source>
</evidence>
<name>G6E6W4_9SPHN</name>
<feature type="domain" description="Cation-transporting P-type ATPase N-terminal" evidence="13">
    <location>
        <begin position="8"/>
        <end position="81"/>
    </location>
</feature>
<protein>
    <submittedName>
        <fullName evidence="14">ATPase, E1-E2 type</fullName>
    </submittedName>
</protein>
<dbReference type="InterPro" id="IPR023299">
    <property type="entry name" value="ATPase_P-typ_cyto_dom_N"/>
</dbReference>
<dbReference type="SFLD" id="SFLDG00002">
    <property type="entry name" value="C1.7:_P-type_atpase_like"/>
    <property type="match status" value="1"/>
</dbReference>
<gene>
    <name evidence="14" type="ORF">NSU_0085</name>
</gene>
<dbReference type="Gene3D" id="3.40.50.1000">
    <property type="entry name" value="HAD superfamily/HAD-like"/>
    <property type="match status" value="1"/>
</dbReference>
<accession>G6E6W4</accession>
<evidence type="ECO:0000259" key="13">
    <source>
        <dbReference type="SMART" id="SM00831"/>
    </source>
</evidence>
<dbReference type="GO" id="GO:0016887">
    <property type="term" value="F:ATP hydrolysis activity"/>
    <property type="evidence" value="ECO:0007669"/>
    <property type="project" value="InterPro"/>
</dbReference>
<dbReference type="FunFam" id="2.70.150.10:FF:000160">
    <property type="entry name" value="Sarcoplasmic/endoplasmic reticulum calcium ATPase 1"/>
    <property type="match status" value="1"/>
</dbReference>
<dbReference type="InterPro" id="IPR036412">
    <property type="entry name" value="HAD-like_sf"/>
</dbReference>
<dbReference type="GO" id="GO:1990573">
    <property type="term" value="P:potassium ion import across plasma membrane"/>
    <property type="evidence" value="ECO:0007669"/>
    <property type="project" value="TreeGrafter"/>
</dbReference>
<dbReference type="PROSITE" id="PS00154">
    <property type="entry name" value="ATPASE_E1_E2"/>
    <property type="match status" value="1"/>
</dbReference>
<dbReference type="EMBL" id="AGFM01000002">
    <property type="protein sequence ID" value="EHJ63010.1"/>
    <property type="molecule type" value="Genomic_DNA"/>
</dbReference>
<feature type="transmembrane region" description="Helical" evidence="12">
    <location>
        <begin position="248"/>
        <end position="270"/>
    </location>
</feature>
<feature type="transmembrane region" description="Helical" evidence="12">
    <location>
        <begin position="60"/>
        <end position="79"/>
    </location>
</feature>
<dbReference type="PRINTS" id="PR00119">
    <property type="entry name" value="CATATPASE"/>
</dbReference>
<evidence type="ECO:0000256" key="5">
    <source>
        <dbReference type="ARBA" id="ARBA00022692"/>
    </source>
</evidence>
<dbReference type="SUPFAM" id="SSF81660">
    <property type="entry name" value="Metal cation-transporting ATPase, ATP-binding domain N"/>
    <property type="match status" value="1"/>
</dbReference>
<dbReference type="Gene3D" id="1.20.1110.10">
    <property type="entry name" value="Calcium-transporting ATPase, transmembrane domain"/>
    <property type="match status" value="1"/>
</dbReference>
<dbReference type="RefSeq" id="WP_007011002.1">
    <property type="nucleotide sequence ID" value="NZ_AGFM01000002.1"/>
</dbReference>
<dbReference type="PANTHER" id="PTHR43294:SF21">
    <property type="entry name" value="CATION TRANSPORTING ATPASE"/>
    <property type="match status" value="1"/>
</dbReference>
<dbReference type="SUPFAM" id="SSF56784">
    <property type="entry name" value="HAD-like"/>
    <property type="match status" value="1"/>
</dbReference>
<evidence type="ECO:0000256" key="10">
    <source>
        <dbReference type="ARBA" id="ARBA00022989"/>
    </source>
</evidence>
<evidence type="ECO:0000256" key="4">
    <source>
        <dbReference type="ARBA" id="ARBA00022553"/>
    </source>
</evidence>
<dbReference type="InterPro" id="IPR001757">
    <property type="entry name" value="P_typ_ATPase"/>
</dbReference>
<keyword evidence="4" id="KW-0597">Phosphoprotein</keyword>
<keyword evidence="6" id="KW-0547">Nucleotide-binding</keyword>
<keyword evidence="7" id="KW-0067">ATP-binding</keyword>
<keyword evidence="9" id="KW-1278">Translocase</keyword>
<dbReference type="Gene3D" id="2.70.150.10">
    <property type="entry name" value="Calcium-transporting ATPase, cytoplasmic transduction domain A"/>
    <property type="match status" value="1"/>
</dbReference>
<dbReference type="InterPro" id="IPR050510">
    <property type="entry name" value="Cation_transp_ATPase_P-type"/>
</dbReference>
<dbReference type="GO" id="GO:0005391">
    <property type="term" value="F:P-type sodium:potassium-exchanging transporter activity"/>
    <property type="evidence" value="ECO:0007669"/>
    <property type="project" value="TreeGrafter"/>
</dbReference>
<dbReference type="Proteomes" id="UP000004030">
    <property type="component" value="Unassembled WGS sequence"/>
</dbReference>
<dbReference type="CDD" id="cd02080">
    <property type="entry name" value="P-type_ATPase_cation"/>
    <property type="match status" value="1"/>
</dbReference>
<dbReference type="InterPro" id="IPR006068">
    <property type="entry name" value="ATPase_P-typ_cation-transptr_C"/>
</dbReference>
<evidence type="ECO:0000256" key="11">
    <source>
        <dbReference type="ARBA" id="ARBA00023136"/>
    </source>
</evidence>
<feature type="transmembrane region" description="Helical" evidence="12">
    <location>
        <begin position="868"/>
        <end position="887"/>
    </location>
</feature>
<sequence>MSEHQTHDFHARSVADVVNALHAEPQGLDPAEAAARLTTYGANRLPEPRRRGPVSRFLRHFHNILIYVLLASAAVTAALGHMIDTGVILAVVVANAIIGFIQEGRAENAMAAIRGMLAPHSAVLRGGQRQTIDAVELVPGDIVLLEAGDRVPADVRLIEARGVKVEEAVLTGESVPVDKDPAPVRPDASLGDRASMAFSGTLLVSGTARGLVVATGGETEIGRISGMLSRVETLTTPLVRQMDLFARWLTLFILLVSAGLLVFGIFVRHLPFDEMFMIVVGLAVAAIPEGLPAVLTITLAVGVQAMARRNAIVRRLPAIETLGSVSVICTDKTGTLTRNEMMVTSLVSADDTFTVEGSGYAPLGLLRSGVGTADLASHAVLTEFARAAAVCNDAALIESGGCWRVEGDPMEGALLTLAGKIMDGASAPFAHLTRTDAIPFDAEWRYMAVLSHDHEGHGFVHVKGAPEAVLAMCRDVRKSDGGTMPLDHSYWLGRIEELAGQGQRVIALAGRTMRQDDTVLNTVDLHDKLTLVGLVGLIDPPRPEAVEAVAECHDAGIRVKMITGDHGATARAIAEQIGLRNCSRVLTGADIGMMSDSELADAASETDVFARTSPADKLRLVTALQSRGLIVAMTGDGVNDAPALKRADAGTAMGIKGSEAAKEASELVLADDNFASIAAAVREGRTVYDNIKKVISWTLPTNAGEALTIMVALFAGMALPVTAVQILWINLITATTLGIALAFEPSEKGTMKRPPRPRDAPLLSGELLWHILLVSTLFVIAVFGVFAYGVDKGYPVALAQTMAVNTLVVLEIFHLFFIRNIYGTSLTWSAVRGTPMVWFAVVTVTVAQFAITYASPLQAVFGTQAVPFLDGVMIVGVGATFFALIEVEKQMRLAFHRPARPKGNRQSAHAVG</sequence>
<dbReference type="Pfam" id="PF00122">
    <property type="entry name" value="E1-E2_ATPase"/>
    <property type="match status" value="1"/>
</dbReference>
<dbReference type="GO" id="GO:0006883">
    <property type="term" value="P:intracellular sodium ion homeostasis"/>
    <property type="evidence" value="ECO:0007669"/>
    <property type="project" value="TreeGrafter"/>
</dbReference>
<evidence type="ECO:0000256" key="1">
    <source>
        <dbReference type="ARBA" id="ARBA00004651"/>
    </source>
</evidence>
<dbReference type="InterPro" id="IPR023214">
    <property type="entry name" value="HAD_sf"/>
</dbReference>
<keyword evidence="8" id="KW-0460">Magnesium</keyword>
<dbReference type="SFLD" id="SFLDS00003">
    <property type="entry name" value="Haloacid_Dehalogenase"/>
    <property type="match status" value="1"/>
</dbReference>
<feature type="transmembrane region" description="Helical" evidence="12">
    <location>
        <begin position="796"/>
        <end position="817"/>
    </location>
</feature>
<keyword evidence="3" id="KW-1003">Cell membrane</keyword>
<keyword evidence="10 12" id="KW-1133">Transmembrane helix</keyword>
<dbReference type="InterPro" id="IPR004014">
    <property type="entry name" value="ATPase_P-typ_cation-transptr_N"/>
</dbReference>
<dbReference type="InterPro" id="IPR044492">
    <property type="entry name" value="P_typ_ATPase_HD_dom"/>
</dbReference>
<evidence type="ECO:0000313" key="15">
    <source>
        <dbReference type="Proteomes" id="UP000004030"/>
    </source>
</evidence>
<dbReference type="InterPro" id="IPR023298">
    <property type="entry name" value="ATPase_P-typ_TM_dom_sf"/>
</dbReference>
<dbReference type="GO" id="GO:0005886">
    <property type="term" value="C:plasma membrane"/>
    <property type="evidence" value="ECO:0007669"/>
    <property type="project" value="UniProtKB-SubCell"/>
</dbReference>
<dbReference type="Gene3D" id="3.40.1110.10">
    <property type="entry name" value="Calcium-transporting ATPase, cytoplasmic domain N"/>
    <property type="match status" value="1"/>
</dbReference>
<dbReference type="PRINTS" id="PR00120">
    <property type="entry name" value="HATPASE"/>
</dbReference>
<dbReference type="InterPro" id="IPR018303">
    <property type="entry name" value="ATPase_P-typ_P_site"/>
</dbReference>
<dbReference type="SFLD" id="SFLDF00027">
    <property type="entry name" value="p-type_atpase"/>
    <property type="match status" value="1"/>
</dbReference>
<dbReference type="GO" id="GO:0030007">
    <property type="term" value="P:intracellular potassium ion homeostasis"/>
    <property type="evidence" value="ECO:0007669"/>
    <property type="project" value="TreeGrafter"/>
</dbReference>
<evidence type="ECO:0000256" key="3">
    <source>
        <dbReference type="ARBA" id="ARBA00022475"/>
    </source>
</evidence>
<dbReference type="SMART" id="SM00831">
    <property type="entry name" value="Cation_ATPase_N"/>
    <property type="match status" value="1"/>
</dbReference>
<dbReference type="InterPro" id="IPR008250">
    <property type="entry name" value="ATPase_P-typ_transduc_dom_A_sf"/>
</dbReference>
<proteinExistence type="inferred from homology"/>
<dbReference type="eggNOG" id="COG0474">
    <property type="taxonomic scope" value="Bacteria"/>
</dbReference>
<evidence type="ECO:0000256" key="9">
    <source>
        <dbReference type="ARBA" id="ARBA00022967"/>
    </source>
</evidence>
<dbReference type="NCBIfam" id="TIGR01494">
    <property type="entry name" value="ATPase_P-type"/>
    <property type="match status" value="2"/>
</dbReference>
<keyword evidence="5 12" id="KW-0812">Transmembrane</keyword>
<dbReference type="OrthoDB" id="391538at2"/>
<dbReference type="Pfam" id="PF13246">
    <property type="entry name" value="Cation_ATPase"/>
    <property type="match status" value="1"/>
</dbReference>
<comment type="similarity">
    <text evidence="2">Belongs to the cation transport ATPase (P-type) (TC 3.A.3) family. Type IIA subfamily.</text>
</comment>
<evidence type="ECO:0000313" key="14">
    <source>
        <dbReference type="EMBL" id="EHJ63010.1"/>
    </source>
</evidence>
<dbReference type="KEGG" id="npn:JI59_00395"/>
<dbReference type="STRING" id="1088721.JI59_00395"/>
<dbReference type="GO" id="GO:1902600">
    <property type="term" value="P:proton transmembrane transport"/>
    <property type="evidence" value="ECO:0007669"/>
    <property type="project" value="TreeGrafter"/>
</dbReference>